<evidence type="ECO:0000256" key="3">
    <source>
        <dbReference type="ARBA" id="ARBA00022490"/>
    </source>
</evidence>
<dbReference type="InterPro" id="IPR056164">
    <property type="entry name" value="Beta-prop_ELP1_1st"/>
</dbReference>
<dbReference type="Pfam" id="PF04762">
    <property type="entry name" value="Beta-prop_ELP1_1st"/>
    <property type="match status" value="1"/>
</dbReference>
<dbReference type="InterPro" id="IPR056169">
    <property type="entry name" value="HB_ELP1"/>
</dbReference>
<evidence type="ECO:0000259" key="7">
    <source>
        <dbReference type="Pfam" id="PF04762"/>
    </source>
</evidence>
<name>A0AAN7S979_9COLE</name>
<keyword evidence="3 6" id="KW-0963">Cytoplasm</keyword>
<sequence length="1224" mass="141978">MKNLELFQLLRNRFKDKYIDITHIAFQDEYTFYLKNNLLHIQDQHELKVFDNTYNCITQFEILKIERILWFGTGKEFIWVDLSKQLHVIPLEFSAAVWNPSQDALVVIQPDGEIGVFIVNFNDETIIPMGSSHLIDAVSNTVINVGWGSEKTQFRGTAGKLLNNENTDIPVTHNDDLKPRVSWRGNGDMFVVNYWNDEKRKFKVFKFPCELLYESSDIIGLQPIIAWKPEGNLIASVTHITEKCEISLFEKNCLIKNSIRLEEKPMQVLDVKWSPCGQILAVHQCLENEVFIELYTTKNYVWYLKQRLDFAESNPMIKFEFNESPSSIVTLLVTTARETIAYFFKFVVHISPLYDTKTAITCGVLNGKNIWLTDCERGMAPPPMFDRTIITNKSVNFMQFHPTLPKLVVVDCCSRVFIYDLDTCKLIASIDDVLDNTLDIPMPFHHFIWSSTSQLMCLRESEEGTYKMIIDTNDKKLSYWDNDKDRAQLTGVTYLGAIYPVYFQQAHKEITVYDFGNSILTVHTLPSFALCLHYIKINETHLVLSLTPSQEFFVNDTKMLTGVLSFIVHQNYLLLTTTENTLICIRLKNLLSKDNLFKNAYCRFIEQGSYLLFGLPNRSSIVLQMPRGNIEMCAVRIMSIDRLETLLEQQNWKQAIDLVRLERMNTTVLVDLNFNRFIKNIDKFVQSIETPAVINDFLLGLQEENVLNTLYKECAFGKIQDVKEKVEKVCNSLIDYLEKYNYHHYLNSIIIACFVKNSKDSNYEALGHIQNLLRAMKSDRSIINIAESVFSGINTLKPNSDMYNYALLMYDLDLALFVARNLQMDPKEYEPFINALKEYDEIKRRFVINDHLKRFSVAVKYLIRCSYDSDEIIDYVKKYGVYDVAYNYTKHGSELHKEMAIIYAESLRKQKMFEEAATILCSVELFKEAYEDYKESLAITSAVLTLSRLNLPTNEYKVKIRELAEACIAARRILEAGTIYETYLMDYDIAMDLYVRNHYFSEAQKCATKFNCYNDYKLHMFEVILSYSDELTTKLKTMRDTFHKYRDRLATVKTGKIEKLSAVHDINQLTLIDDSMSVADTLSTVVTSSSRVSTVSRRRRKEERKKQDLREGGVYEDIALMRALYELISEVFSFGPVVRELCLITFNIDASGNSFMNSLHNLLLNFQIEINKAITEIWPLHLNNPAEDNLESSIYDNVKVLDVKYREPPSNLDTSWKLHIMSNV</sequence>
<evidence type="ECO:0000256" key="6">
    <source>
        <dbReference type="PIRNR" id="PIRNR017233"/>
    </source>
</evidence>
<dbReference type="Proteomes" id="UP001353858">
    <property type="component" value="Unassembled WGS sequence"/>
</dbReference>
<dbReference type="AlphaFoldDB" id="A0AAN7S979"/>
<keyword evidence="4" id="KW-0819">tRNA processing</keyword>
<dbReference type="GO" id="GO:0033588">
    <property type="term" value="C:elongator holoenzyme complex"/>
    <property type="evidence" value="ECO:0007669"/>
    <property type="project" value="InterPro"/>
</dbReference>
<dbReference type="SUPFAM" id="SSF82171">
    <property type="entry name" value="DPP6 N-terminal domain-like"/>
    <property type="match status" value="1"/>
</dbReference>
<proteinExistence type="inferred from homology"/>
<dbReference type="InterPro" id="IPR056165">
    <property type="entry name" value="Beta-prop_ELP1_2nd"/>
</dbReference>
<evidence type="ECO:0000313" key="13">
    <source>
        <dbReference type="Proteomes" id="UP001353858"/>
    </source>
</evidence>
<feature type="domain" description="ELP1 alpha-solenoid" evidence="10">
    <location>
        <begin position="636"/>
        <end position="836"/>
    </location>
</feature>
<dbReference type="Pfam" id="PF23925">
    <property type="entry name" value="A-sol_ELP1"/>
    <property type="match status" value="1"/>
</dbReference>
<comment type="caution">
    <text evidence="12">The sequence shown here is derived from an EMBL/GenBank/DDBJ whole genome shotgun (WGS) entry which is preliminary data.</text>
</comment>
<evidence type="ECO:0000313" key="12">
    <source>
        <dbReference type="EMBL" id="KAK4879526.1"/>
    </source>
</evidence>
<dbReference type="InterPro" id="IPR006849">
    <property type="entry name" value="Elp1"/>
</dbReference>
<keyword evidence="6" id="KW-0539">Nucleus</keyword>
<keyword evidence="13" id="KW-1185">Reference proteome</keyword>
<feature type="domain" description="ELP1 three-helical bundle" evidence="11">
    <location>
        <begin position="1024"/>
        <end position="1171"/>
    </location>
</feature>
<evidence type="ECO:0000259" key="11">
    <source>
        <dbReference type="Pfam" id="PF23936"/>
    </source>
</evidence>
<comment type="subcellular location">
    <subcellularLocation>
        <location evidence="6">Cytoplasm</location>
    </subcellularLocation>
    <subcellularLocation>
        <location evidence="6">Nucleus</location>
    </subcellularLocation>
</comment>
<dbReference type="Pfam" id="PF23797">
    <property type="entry name" value="Beta-prop_ELP1_2nd"/>
    <property type="match status" value="1"/>
</dbReference>
<evidence type="ECO:0000256" key="5">
    <source>
        <dbReference type="ARBA" id="ARBA00029535"/>
    </source>
</evidence>
<dbReference type="GO" id="GO:0000049">
    <property type="term" value="F:tRNA binding"/>
    <property type="evidence" value="ECO:0007669"/>
    <property type="project" value="TreeGrafter"/>
</dbReference>
<evidence type="ECO:0000256" key="1">
    <source>
        <dbReference type="ARBA" id="ARBA00005043"/>
    </source>
</evidence>
<dbReference type="Pfam" id="PF23936">
    <property type="entry name" value="HB_ELP1"/>
    <property type="match status" value="1"/>
</dbReference>
<evidence type="ECO:0000259" key="10">
    <source>
        <dbReference type="Pfam" id="PF23925"/>
    </source>
</evidence>
<accession>A0AAN7S979</accession>
<feature type="domain" description="ELP1 TPR" evidence="9">
    <location>
        <begin position="844"/>
        <end position="1004"/>
    </location>
</feature>
<dbReference type="GO" id="GO:0005634">
    <property type="term" value="C:nucleus"/>
    <property type="evidence" value="ECO:0007669"/>
    <property type="project" value="UniProtKB-SubCell"/>
</dbReference>
<dbReference type="PANTHER" id="PTHR12747">
    <property type="entry name" value="ELONGATOR COMPLEX PROTEIN 1"/>
    <property type="match status" value="1"/>
</dbReference>
<comment type="similarity">
    <text evidence="2 6">Belongs to the ELP1/IKA1 family.</text>
</comment>
<evidence type="ECO:0000259" key="9">
    <source>
        <dbReference type="Pfam" id="PF23878"/>
    </source>
</evidence>
<evidence type="ECO:0000256" key="4">
    <source>
        <dbReference type="ARBA" id="ARBA00022694"/>
    </source>
</evidence>
<comment type="function">
    <text evidence="6">Component of the elongator complex which is required for multiple tRNA modifications, including mcm5U (5-methoxycarbonylmethyl uridine), mcm5s2U (5-methoxycarbonylmethyl-2-thiouridine), and ncm5U (5-carbamoylmethyl uridine). The elongator complex catalyzes formation of carboxymethyluridine in the wobble base at position 34 in tRNAs.</text>
</comment>
<dbReference type="PANTHER" id="PTHR12747:SF0">
    <property type="entry name" value="ELONGATOR COMPLEX PROTEIN 1"/>
    <property type="match status" value="1"/>
</dbReference>
<evidence type="ECO:0000259" key="8">
    <source>
        <dbReference type="Pfam" id="PF23797"/>
    </source>
</evidence>
<dbReference type="EMBL" id="JARPUR010000003">
    <property type="protein sequence ID" value="KAK4879526.1"/>
    <property type="molecule type" value="Genomic_DNA"/>
</dbReference>
<dbReference type="Gene3D" id="2.130.10.10">
    <property type="entry name" value="YVTN repeat-like/Quinoprotein amine dehydrogenase"/>
    <property type="match status" value="1"/>
</dbReference>
<dbReference type="InterPro" id="IPR056166">
    <property type="entry name" value="TPR_ELP1"/>
</dbReference>
<dbReference type="PIRSF" id="PIRSF017233">
    <property type="entry name" value="IKAP"/>
    <property type="match status" value="1"/>
</dbReference>
<dbReference type="GO" id="GO:0005829">
    <property type="term" value="C:cytosol"/>
    <property type="evidence" value="ECO:0007669"/>
    <property type="project" value="TreeGrafter"/>
</dbReference>
<organism evidence="12 13">
    <name type="scientific">Aquatica leii</name>
    <dbReference type="NCBI Taxonomy" id="1421715"/>
    <lineage>
        <taxon>Eukaryota</taxon>
        <taxon>Metazoa</taxon>
        <taxon>Ecdysozoa</taxon>
        <taxon>Arthropoda</taxon>
        <taxon>Hexapoda</taxon>
        <taxon>Insecta</taxon>
        <taxon>Pterygota</taxon>
        <taxon>Neoptera</taxon>
        <taxon>Endopterygota</taxon>
        <taxon>Coleoptera</taxon>
        <taxon>Polyphaga</taxon>
        <taxon>Elateriformia</taxon>
        <taxon>Elateroidea</taxon>
        <taxon>Lampyridae</taxon>
        <taxon>Luciolinae</taxon>
        <taxon>Aquatica</taxon>
    </lineage>
</organism>
<evidence type="ECO:0000256" key="2">
    <source>
        <dbReference type="ARBA" id="ARBA00006086"/>
    </source>
</evidence>
<feature type="domain" description="ELP1 N-terminal second beta-propeller" evidence="8">
    <location>
        <begin position="364"/>
        <end position="611"/>
    </location>
</feature>
<dbReference type="GO" id="GO:0002926">
    <property type="term" value="P:tRNA wobble base 5-methoxycarbonylmethyl-2-thiouridinylation"/>
    <property type="evidence" value="ECO:0007669"/>
    <property type="project" value="TreeGrafter"/>
</dbReference>
<reference evidence="13" key="1">
    <citation type="submission" date="2023-01" db="EMBL/GenBank/DDBJ databases">
        <title>Key to firefly adult light organ development and bioluminescence: homeobox transcription factors regulate luciferase expression and transportation to peroxisome.</title>
        <authorList>
            <person name="Fu X."/>
        </authorList>
    </citation>
    <scope>NUCLEOTIDE SEQUENCE [LARGE SCALE GENOMIC DNA]</scope>
</reference>
<gene>
    <name evidence="12" type="ORF">RN001_007672</name>
</gene>
<dbReference type="Pfam" id="PF23878">
    <property type="entry name" value="TPR_ELP1"/>
    <property type="match status" value="1"/>
</dbReference>
<dbReference type="InterPro" id="IPR056167">
    <property type="entry name" value="A-sol_ELP1"/>
</dbReference>
<comment type="pathway">
    <text evidence="1">tRNA modification; 5-methoxycarbonylmethyl-2-thiouridine-tRNA biosynthesis.</text>
</comment>
<protein>
    <recommendedName>
        <fullName evidence="5 6">Elongator complex protein 1</fullName>
    </recommendedName>
</protein>
<feature type="domain" description="ELP1 first N-terminal beta-propeller" evidence="7">
    <location>
        <begin position="94"/>
        <end position="321"/>
    </location>
</feature>
<dbReference type="SUPFAM" id="SSF69322">
    <property type="entry name" value="Tricorn protease domain 2"/>
    <property type="match status" value="1"/>
</dbReference>
<dbReference type="InterPro" id="IPR015943">
    <property type="entry name" value="WD40/YVTN_repeat-like_dom_sf"/>
</dbReference>